<evidence type="ECO:0000256" key="1">
    <source>
        <dbReference type="ARBA" id="ARBA00023054"/>
    </source>
</evidence>
<proteinExistence type="predicted"/>
<feature type="domain" description="NF-kappa-B essential modulator NEMO CC2-LZ" evidence="3">
    <location>
        <begin position="1"/>
        <end position="39"/>
    </location>
</feature>
<evidence type="ECO:0000256" key="2">
    <source>
        <dbReference type="SAM" id="MobiDB-lite"/>
    </source>
</evidence>
<dbReference type="STRING" id="137246.A0A401TPB4"/>
<dbReference type="GO" id="GO:0043123">
    <property type="term" value="P:positive regulation of canonical NF-kappaB signal transduction"/>
    <property type="evidence" value="ECO:0007669"/>
    <property type="project" value="TreeGrafter"/>
</dbReference>
<dbReference type="Proteomes" id="UP000287033">
    <property type="component" value="Unassembled WGS sequence"/>
</dbReference>
<organism evidence="4 5">
    <name type="scientific">Chiloscyllium punctatum</name>
    <name type="common">Brownbanded bambooshark</name>
    <name type="synonym">Hemiscyllium punctatum</name>
    <dbReference type="NCBI Taxonomy" id="137246"/>
    <lineage>
        <taxon>Eukaryota</taxon>
        <taxon>Metazoa</taxon>
        <taxon>Chordata</taxon>
        <taxon>Craniata</taxon>
        <taxon>Vertebrata</taxon>
        <taxon>Chondrichthyes</taxon>
        <taxon>Elasmobranchii</taxon>
        <taxon>Galeomorphii</taxon>
        <taxon>Galeoidea</taxon>
        <taxon>Orectolobiformes</taxon>
        <taxon>Hemiscylliidae</taxon>
        <taxon>Chiloscyllium</taxon>
    </lineage>
</organism>
<dbReference type="GO" id="GO:0070530">
    <property type="term" value="F:K63-linked polyubiquitin modification-dependent protein binding"/>
    <property type="evidence" value="ECO:0007669"/>
    <property type="project" value="TreeGrafter"/>
</dbReference>
<gene>
    <name evidence="4" type="ORF">chiPu_0028722</name>
</gene>
<dbReference type="InterPro" id="IPR032419">
    <property type="entry name" value="CC2-LZ_dom"/>
</dbReference>
<dbReference type="PANTHER" id="PTHR31553:SF3">
    <property type="entry name" value="NF-KAPPA-B ESSENTIAL MODULATOR"/>
    <property type="match status" value="1"/>
</dbReference>
<dbReference type="GO" id="GO:0005634">
    <property type="term" value="C:nucleus"/>
    <property type="evidence" value="ECO:0007669"/>
    <property type="project" value="TreeGrafter"/>
</dbReference>
<feature type="non-terminal residue" evidence="4">
    <location>
        <position position="1"/>
    </location>
</feature>
<evidence type="ECO:0000313" key="4">
    <source>
        <dbReference type="EMBL" id="GCC44520.1"/>
    </source>
</evidence>
<protein>
    <recommendedName>
        <fullName evidence="3">NF-kappa-B essential modulator NEMO CC2-LZ domain-containing protein</fullName>
    </recommendedName>
</protein>
<dbReference type="Pfam" id="PF16516">
    <property type="entry name" value="CC2-LZ"/>
    <property type="match status" value="1"/>
</dbReference>
<dbReference type="AlphaFoldDB" id="A0A401TPB4"/>
<keyword evidence="1" id="KW-0175">Coiled coil</keyword>
<comment type="caution">
    <text evidence="4">The sequence shown here is derived from an EMBL/GenBank/DDBJ whole genome shotgun (WGS) entry which is preliminary data.</text>
</comment>
<dbReference type="Gene3D" id="1.20.5.990">
    <property type="entry name" value="Nemo cc2-lz domain - 1d5 darpin complex"/>
    <property type="match status" value="1"/>
</dbReference>
<sequence>AEVFKADFLAERQAREELHEQKELLQKRFGTLQMEYNKLRTEHEESTRNHIEELQRRHNDSPRLLPPGP</sequence>
<dbReference type="GO" id="GO:0008385">
    <property type="term" value="C:IkappaB kinase complex"/>
    <property type="evidence" value="ECO:0007669"/>
    <property type="project" value="TreeGrafter"/>
</dbReference>
<reference evidence="4 5" key="1">
    <citation type="journal article" date="2018" name="Nat. Ecol. Evol.">
        <title>Shark genomes provide insights into elasmobranch evolution and the origin of vertebrates.</title>
        <authorList>
            <person name="Hara Y"/>
            <person name="Yamaguchi K"/>
            <person name="Onimaru K"/>
            <person name="Kadota M"/>
            <person name="Koyanagi M"/>
            <person name="Keeley SD"/>
            <person name="Tatsumi K"/>
            <person name="Tanaka K"/>
            <person name="Motone F"/>
            <person name="Kageyama Y"/>
            <person name="Nozu R"/>
            <person name="Adachi N"/>
            <person name="Nishimura O"/>
            <person name="Nakagawa R"/>
            <person name="Tanegashima C"/>
            <person name="Kiyatake I"/>
            <person name="Matsumoto R"/>
            <person name="Murakumo K"/>
            <person name="Nishida K"/>
            <person name="Terakita A"/>
            <person name="Kuratani S"/>
            <person name="Sato K"/>
            <person name="Hyodo S Kuraku.S."/>
        </authorList>
    </citation>
    <scope>NUCLEOTIDE SEQUENCE [LARGE SCALE GENOMIC DNA]</scope>
</reference>
<feature type="region of interest" description="Disordered" evidence="2">
    <location>
        <begin position="40"/>
        <end position="69"/>
    </location>
</feature>
<accession>A0A401TPB4</accession>
<feature type="compositionally biased region" description="Basic and acidic residues" evidence="2">
    <location>
        <begin position="40"/>
        <end position="61"/>
    </location>
</feature>
<keyword evidence="5" id="KW-1185">Reference proteome</keyword>
<name>A0A401TPB4_CHIPU</name>
<evidence type="ECO:0000259" key="3">
    <source>
        <dbReference type="Pfam" id="PF16516"/>
    </source>
</evidence>
<feature type="non-terminal residue" evidence="4">
    <location>
        <position position="69"/>
    </location>
</feature>
<evidence type="ECO:0000313" key="5">
    <source>
        <dbReference type="Proteomes" id="UP000287033"/>
    </source>
</evidence>
<dbReference type="OrthoDB" id="6343844at2759"/>
<dbReference type="PANTHER" id="PTHR31553">
    <property type="entry name" value="NF-KAPPA-B ESSENTIAL MODULATOR"/>
    <property type="match status" value="1"/>
</dbReference>
<dbReference type="EMBL" id="BEZZ01138436">
    <property type="protein sequence ID" value="GCC44520.1"/>
    <property type="molecule type" value="Genomic_DNA"/>
</dbReference>
<dbReference type="InterPro" id="IPR051301">
    <property type="entry name" value="Optineurin/NFkB_EssMod"/>
</dbReference>